<gene>
    <name evidence="1" type="ORF">MENT_LOCUS43394</name>
</gene>
<proteinExistence type="predicted"/>
<evidence type="ECO:0000313" key="1">
    <source>
        <dbReference type="EMBL" id="CAD2190596.1"/>
    </source>
</evidence>
<dbReference type="AlphaFoldDB" id="A0A6V7WV18"/>
<dbReference type="Proteomes" id="UP000580250">
    <property type="component" value="Unassembled WGS sequence"/>
</dbReference>
<sequence length="78" mass="8818">MLKFPFQVNKGCGNCPSKTCITCYKHKCNDGNDLPYYCLDYDGKSVIECKKSDCYIDKCISRNGDSDGMFSCTITLYI</sequence>
<comment type="caution">
    <text evidence="1">The sequence shown here is derived from an EMBL/GenBank/DDBJ whole genome shotgun (WGS) entry which is preliminary data.</text>
</comment>
<dbReference type="EMBL" id="CAJEWN010000817">
    <property type="protein sequence ID" value="CAD2190596.1"/>
    <property type="molecule type" value="Genomic_DNA"/>
</dbReference>
<name>A0A6V7WV18_MELEN</name>
<protein>
    <submittedName>
        <fullName evidence="1">Uncharacterized protein</fullName>
    </submittedName>
</protein>
<organism evidence="1 2">
    <name type="scientific">Meloidogyne enterolobii</name>
    <name type="common">Root-knot nematode worm</name>
    <name type="synonym">Meloidogyne mayaguensis</name>
    <dbReference type="NCBI Taxonomy" id="390850"/>
    <lineage>
        <taxon>Eukaryota</taxon>
        <taxon>Metazoa</taxon>
        <taxon>Ecdysozoa</taxon>
        <taxon>Nematoda</taxon>
        <taxon>Chromadorea</taxon>
        <taxon>Rhabditida</taxon>
        <taxon>Tylenchina</taxon>
        <taxon>Tylenchomorpha</taxon>
        <taxon>Tylenchoidea</taxon>
        <taxon>Meloidogynidae</taxon>
        <taxon>Meloidogyninae</taxon>
        <taxon>Meloidogyne</taxon>
    </lineage>
</organism>
<accession>A0A6V7WV18</accession>
<evidence type="ECO:0000313" key="2">
    <source>
        <dbReference type="Proteomes" id="UP000580250"/>
    </source>
</evidence>
<reference evidence="1 2" key="1">
    <citation type="submission" date="2020-08" db="EMBL/GenBank/DDBJ databases">
        <authorList>
            <person name="Koutsovoulos G."/>
            <person name="Danchin GJ E."/>
        </authorList>
    </citation>
    <scope>NUCLEOTIDE SEQUENCE [LARGE SCALE GENOMIC DNA]</scope>
</reference>